<gene>
    <name evidence="2" type="ORF">D5281_06540</name>
</gene>
<organism evidence="2 3">
    <name type="scientific">Parablautia muri</name>
    <dbReference type="NCBI Taxonomy" id="2320879"/>
    <lineage>
        <taxon>Bacteria</taxon>
        <taxon>Bacillati</taxon>
        <taxon>Bacillota</taxon>
        <taxon>Clostridia</taxon>
        <taxon>Lachnospirales</taxon>
        <taxon>Lachnospiraceae</taxon>
        <taxon>Parablautia</taxon>
    </lineage>
</organism>
<feature type="transmembrane region" description="Helical" evidence="1">
    <location>
        <begin position="69"/>
        <end position="90"/>
    </location>
</feature>
<feature type="transmembrane region" description="Helical" evidence="1">
    <location>
        <begin position="228"/>
        <end position="249"/>
    </location>
</feature>
<keyword evidence="1" id="KW-0812">Transmembrane</keyword>
<dbReference type="InterPro" id="IPR045723">
    <property type="entry name" value="DUF6077"/>
</dbReference>
<feature type="transmembrane region" description="Helical" evidence="1">
    <location>
        <begin position="196"/>
        <end position="216"/>
    </location>
</feature>
<proteinExistence type="predicted"/>
<dbReference type="AlphaFoldDB" id="A0A9X5GRK2"/>
<sequence length="387" mass="43055">MIAVKILGLILWLVVLPFCMGLNFTPLFQKRFRNVGAVFAAGYILFFAALEIVGIPVVLFTVYHGLTTFVKWFTPVIFVLSLTGAGIALCGKKRGYGLNFDGFSPLMESSLEEKIMLALFLTLAGFQMYMSFTRASFDGDDAYYGVQALIAQQVDTLYRVNPYTGRSAPLDVRHALALFPVWEAYLGRMCKIHATIIAHSVVPLVLIPLTYVLYFQIGKVLLEGKKRLLPMFMVLIALWQLFGNISIYTVETFFLTRTWQGKSFAGNFVIPAVLWIFLCLFASKETEEEGLIAPKGMNNQGKWIERPEHGRRRKKGFWVLLACLNLAGGASSSLAILLSCLMTAGFGLLLAIRERRIGILIKAGFSCIPGGVYVLLYLALTHGIFVP</sequence>
<evidence type="ECO:0000313" key="3">
    <source>
        <dbReference type="Proteomes" id="UP001154420"/>
    </source>
</evidence>
<feature type="transmembrane region" description="Helical" evidence="1">
    <location>
        <begin position="357"/>
        <end position="380"/>
    </location>
</feature>
<dbReference type="Proteomes" id="UP001154420">
    <property type="component" value="Unassembled WGS sequence"/>
</dbReference>
<name>A0A9X5GRK2_9FIRM</name>
<dbReference type="Pfam" id="PF19554">
    <property type="entry name" value="DUF6077"/>
    <property type="match status" value="1"/>
</dbReference>
<keyword evidence="3" id="KW-1185">Reference proteome</keyword>
<evidence type="ECO:0000256" key="1">
    <source>
        <dbReference type="SAM" id="Phobius"/>
    </source>
</evidence>
<reference evidence="2" key="1">
    <citation type="submission" date="2018-09" db="EMBL/GenBank/DDBJ databases">
        <title>Murine metabolic-syndrome-specific gut microbial biobank.</title>
        <authorList>
            <person name="Liu C."/>
        </authorList>
    </citation>
    <scope>NUCLEOTIDE SEQUENCE</scope>
    <source>
        <strain evidence="2">D42-62</strain>
    </source>
</reference>
<keyword evidence="1" id="KW-1133">Transmembrane helix</keyword>
<feature type="transmembrane region" description="Helical" evidence="1">
    <location>
        <begin position="318"/>
        <end position="351"/>
    </location>
</feature>
<dbReference type="RefSeq" id="WP_160559360.1">
    <property type="nucleotide sequence ID" value="NZ_QZDT01000007.1"/>
</dbReference>
<protein>
    <submittedName>
        <fullName evidence="2">Uncharacterized protein</fullName>
    </submittedName>
</protein>
<feature type="transmembrane region" description="Helical" evidence="1">
    <location>
        <begin position="6"/>
        <end position="25"/>
    </location>
</feature>
<dbReference type="EMBL" id="QZDT01000007">
    <property type="protein sequence ID" value="NBJ92261.1"/>
    <property type="molecule type" value="Genomic_DNA"/>
</dbReference>
<comment type="caution">
    <text evidence="2">The sequence shown here is derived from an EMBL/GenBank/DDBJ whole genome shotgun (WGS) entry which is preliminary data.</text>
</comment>
<evidence type="ECO:0000313" key="2">
    <source>
        <dbReference type="EMBL" id="NBJ92261.1"/>
    </source>
</evidence>
<dbReference type="OrthoDB" id="1827913at2"/>
<feature type="transmembrane region" description="Helical" evidence="1">
    <location>
        <begin position="37"/>
        <end position="63"/>
    </location>
</feature>
<feature type="transmembrane region" description="Helical" evidence="1">
    <location>
        <begin position="264"/>
        <end position="282"/>
    </location>
</feature>
<feature type="transmembrane region" description="Helical" evidence="1">
    <location>
        <begin position="115"/>
        <end position="132"/>
    </location>
</feature>
<keyword evidence="1" id="KW-0472">Membrane</keyword>
<accession>A0A9X5GRK2</accession>